<feature type="region of interest" description="Disordered" evidence="1">
    <location>
        <begin position="397"/>
        <end position="431"/>
    </location>
</feature>
<feature type="compositionally biased region" description="Polar residues" evidence="1">
    <location>
        <begin position="504"/>
        <end position="529"/>
    </location>
</feature>
<name>A0AAV0BGF5_PHAPC</name>
<organism evidence="2 3">
    <name type="scientific">Phakopsora pachyrhizi</name>
    <name type="common">Asian soybean rust disease fungus</name>
    <dbReference type="NCBI Taxonomy" id="170000"/>
    <lineage>
        <taxon>Eukaryota</taxon>
        <taxon>Fungi</taxon>
        <taxon>Dikarya</taxon>
        <taxon>Basidiomycota</taxon>
        <taxon>Pucciniomycotina</taxon>
        <taxon>Pucciniomycetes</taxon>
        <taxon>Pucciniales</taxon>
        <taxon>Phakopsoraceae</taxon>
        <taxon>Phakopsora</taxon>
    </lineage>
</organism>
<reference evidence="2" key="1">
    <citation type="submission" date="2022-06" db="EMBL/GenBank/DDBJ databases">
        <authorList>
            <consortium name="SYNGENTA / RWTH Aachen University"/>
        </authorList>
    </citation>
    <scope>NUCLEOTIDE SEQUENCE</scope>
</reference>
<feature type="region of interest" description="Disordered" evidence="1">
    <location>
        <begin position="65"/>
        <end position="137"/>
    </location>
</feature>
<feature type="compositionally biased region" description="Basic and acidic residues" evidence="1">
    <location>
        <begin position="416"/>
        <end position="431"/>
    </location>
</feature>
<feature type="compositionally biased region" description="Basic and acidic residues" evidence="1">
    <location>
        <begin position="105"/>
        <end position="120"/>
    </location>
</feature>
<gene>
    <name evidence="2" type="ORF">PPACK8108_LOCUS21022</name>
</gene>
<evidence type="ECO:0000256" key="1">
    <source>
        <dbReference type="SAM" id="MobiDB-lite"/>
    </source>
</evidence>
<evidence type="ECO:0000313" key="3">
    <source>
        <dbReference type="Proteomes" id="UP001153365"/>
    </source>
</evidence>
<protein>
    <submittedName>
        <fullName evidence="2">Expressed protein</fullName>
    </submittedName>
</protein>
<dbReference type="EMBL" id="CALTRL010005790">
    <property type="protein sequence ID" value="CAH7686378.1"/>
    <property type="molecule type" value="Genomic_DNA"/>
</dbReference>
<feature type="compositionally biased region" description="Low complexity" evidence="1">
    <location>
        <begin position="65"/>
        <end position="77"/>
    </location>
</feature>
<sequence>MPRLVNQTDVDSLPYHSLQAEAAKLSIRRNLGAAKLRIAIKRAFDDEGRTDNLPREWLTFSAFSSTPLSSSHSTTCSNPQPRLKNLLLPPEQGTKSLSLKRRLVSPREEEIKELKDEKKQSAQKSKVPTRRPFVPLPNRLLDDRTASAAVKISEEDDHDQIISDPQPVINFGKGDENQGSSDGSLQPNITKIQNDFKVIGSFSPHQKPSQVNLITSEKSHPSDDKHAEVFRSELFTAFEDEVRRMDLSGPVNSNTISSLVILTRQVLKSSTSGISFLNAVHDSLSALKSSSDHRFETKSCERVQELIYAKDLPSNLNSDNNRTDFYSKVSLLDPTHLASVQNFSRENSSISNVPPPHLRLISTPARPDIFQPPMVQTPNFSELHNVGLNKVNPIKAHGEASENSSESKQVIPTLYPREESKDQNEDLDKTSDYVSRKKIKFSDQGQKNECTSSESIEVSYLSQSTSTPHPSQHAYDSTTRSVLSPIDEDQEPGSSPHSDPIDGSPSSRAGNSLLESNNVDQTQKDSNLSQKEDHQEDFTNLLRPRSSTRNLKLFPDLRLNRAIESESRRKDISSKKFEAVKSPIGKVTLFGTENLYGDSTAEPFGEMDNYAFAQFLSTNSLK</sequence>
<accession>A0AAV0BGF5</accession>
<evidence type="ECO:0000313" key="2">
    <source>
        <dbReference type="EMBL" id="CAH7686378.1"/>
    </source>
</evidence>
<feature type="region of interest" description="Disordered" evidence="1">
    <location>
        <begin position="484"/>
        <end position="544"/>
    </location>
</feature>
<feature type="compositionally biased region" description="Polar residues" evidence="1">
    <location>
        <begin position="401"/>
        <end position="410"/>
    </location>
</feature>
<dbReference type="Proteomes" id="UP001153365">
    <property type="component" value="Unassembled WGS sequence"/>
</dbReference>
<comment type="caution">
    <text evidence="2">The sequence shown here is derived from an EMBL/GenBank/DDBJ whole genome shotgun (WGS) entry which is preliminary data.</text>
</comment>
<keyword evidence="3" id="KW-1185">Reference proteome</keyword>
<dbReference type="AlphaFoldDB" id="A0AAV0BGF5"/>
<proteinExistence type="predicted"/>